<dbReference type="InterPro" id="IPR013736">
    <property type="entry name" value="Xaa-Pro_dipept_C"/>
</dbReference>
<dbReference type="InterPro" id="IPR008979">
    <property type="entry name" value="Galactose-bd-like_sf"/>
</dbReference>
<feature type="domain" description="Xaa-Pro dipeptidyl-peptidase C-terminal" evidence="2">
    <location>
        <begin position="291"/>
        <end position="547"/>
    </location>
</feature>
<dbReference type="InterPro" id="IPR000383">
    <property type="entry name" value="Xaa-Pro-like_dom"/>
</dbReference>
<dbReference type="Gene3D" id="3.40.50.1820">
    <property type="entry name" value="alpha/beta hydrolase"/>
    <property type="match status" value="2"/>
</dbReference>
<dbReference type="PANTHER" id="PTHR43056:SF10">
    <property type="entry name" value="COCE_NOND FAMILY, PUTATIVE (AFU_ORTHOLOGUE AFUA_7G00600)-RELATED"/>
    <property type="match status" value="1"/>
</dbReference>
<keyword evidence="1" id="KW-0378">Hydrolase</keyword>
<dbReference type="PANTHER" id="PTHR43056">
    <property type="entry name" value="PEPTIDASE S9 PROLYL OLIGOPEPTIDASE"/>
    <property type="match status" value="1"/>
</dbReference>
<protein>
    <recommendedName>
        <fullName evidence="2">Xaa-Pro dipeptidyl-peptidase C-terminal domain-containing protein</fullName>
    </recommendedName>
</protein>
<evidence type="ECO:0000256" key="1">
    <source>
        <dbReference type="ARBA" id="ARBA00022801"/>
    </source>
</evidence>
<reference evidence="4" key="1">
    <citation type="submission" date="2015-05" db="EMBL/GenBank/DDBJ databases">
        <title>Draft genome sequencing of a biphenyl-degrading bacterium, Pseudomonas balearica KF707 (=NBRC110670).</title>
        <authorList>
            <person name="Kimura N."/>
            <person name="Hirose J."/>
            <person name="Watanabe T."/>
            <person name="Suenaga H."/>
            <person name="Fujihara H."/>
            <person name="Noguchi M."/>
            <person name="Hashimoto M."/>
            <person name="Shimodaira J."/>
            <person name="Tsuchikane K."/>
            <person name="Hosoyama A."/>
            <person name="Yamazoe A."/>
            <person name="Fujita N."/>
            <person name="Furukawa K."/>
        </authorList>
    </citation>
    <scope>NUCLEOTIDE SEQUENCE [LARGE SCALE GENOMIC DNA]</scope>
    <source>
        <strain evidence="4">DSM 10086 / NBRC 110670 / KF707</strain>
    </source>
</reference>
<organism evidence="3 4">
    <name type="scientific">Metapseudomonas furukawaii</name>
    <name type="common">Pseudomonas furukawaii</name>
    <dbReference type="NCBI Taxonomy" id="1149133"/>
    <lineage>
        <taxon>Bacteria</taxon>
        <taxon>Pseudomonadati</taxon>
        <taxon>Pseudomonadota</taxon>
        <taxon>Gammaproteobacteria</taxon>
        <taxon>Pseudomonadales</taxon>
        <taxon>Pseudomonadaceae</taxon>
        <taxon>Metapseudomonas</taxon>
    </lineage>
</organism>
<dbReference type="SMART" id="SM00939">
    <property type="entry name" value="PepX_C"/>
    <property type="match status" value="1"/>
</dbReference>
<dbReference type="Pfam" id="PF08530">
    <property type="entry name" value="PepX_C"/>
    <property type="match status" value="1"/>
</dbReference>
<dbReference type="GO" id="GO:0008239">
    <property type="term" value="F:dipeptidyl-peptidase activity"/>
    <property type="evidence" value="ECO:0007669"/>
    <property type="project" value="InterPro"/>
</dbReference>
<sequence>MDVISEFPYRVREIEHCLIPLSDGTPLAARIWLPESAGPQRFPAILEYLPYRKRDGTALRDSLSHPWMAGQGYVCVRVDMRGSGESGGLLEDEYSLREQEDALEVIDWLCRQPWCDGRVGMMGISWGGINSLQLAARRPRALKAIITLCSSDDRYADDIHFKGGCLLLESLGWSATMLSFLAVPPDPLLLGEAWRQRWQERLEAMPALAGIWLEHQVRDDYWRQGSVCEDYGAIEAAVYAIGGWGDAYRNAVPRLLQHLPGPKKALVGPWIHKYPHIAVPAPAIGFLQEARRWWDHWLKGIDNGVMDEAPGTFYLQDVLPPRACYRERPGAWVRTAGWPDPQLRRRVFSLGEAGLVPERADLERPRRFCSPVTTGLHQGRYCAIWLGPDGPTDQRRDDAHSLCFDSAPLAEPLRLLGDARLDLCLSADRPCGHLVARLNAVAPDGQVTQLSYGALNLRLRDDLAEPTPVVPGEPMRVVLVLDQMGWRVPAGYRLRIALGTASFPLLWPAPELATLTLLPGPQRVELPAFEGEEVPCPFERPQGAVPEALEVLREPGPRRTLEEDVASGEVRVRIEDDLGARRFLDHGLWVDQRCTETYRALPWDPLSVRADIRWRSCTGRDDWRVEVDTRLQVQADARWFYLETEQVARLDSQEVHRAHWHQRVARFTA</sequence>
<dbReference type="SUPFAM" id="SSF53474">
    <property type="entry name" value="alpha/beta-Hydrolases"/>
    <property type="match status" value="1"/>
</dbReference>
<dbReference type="EMBL" id="AP014862">
    <property type="protein sequence ID" value="BAU72504.1"/>
    <property type="molecule type" value="Genomic_DNA"/>
</dbReference>
<evidence type="ECO:0000313" key="4">
    <source>
        <dbReference type="Proteomes" id="UP000218554"/>
    </source>
</evidence>
<accession>A0AAD1BYY0</accession>
<dbReference type="AlphaFoldDB" id="A0AAD1BYY0"/>
<dbReference type="InterPro" id="IPR029058">
    <property type="entry name" value="AB_hydrolase_fold"/>
</dbReference>
<evidence type="ECO:0000259" key="2">
    <source>
        <dbReference type="SMART" id="SM00939"/>
    </source>
</evidence>
<name>A0AAD1BYY0_METFU</name>
<dbReference type="KEGG" id="pfuw:KF707C_8160"/>
<keyword evidence="4" id="KW-1185">Reference proteome</keyword>
<dbReference type="InterPro" id="IPR050585">
    <property type="entry name" value="Xaa-Pro_dipeptidyl-ppase/CocE"/>
</dbReference>
<dbReference type="SUPFAM" id="SSF49785">
    <property type="entry name" value="Galactose-binding domain-like"/>
    <property type="match status" value="1"/>
</dbReference>
<dbReference type="NCBIfam" id="TIGR00976">
    <property type="entry name" value="CocE_NonD"/>
    <property type="match status" value="1"/>
</dbReference>
<dbReference type="Pfam" id="PF02129">
    <property type="entry name" value="Peptidase_S15"/>
    <property type="match status" value="1"/>
</dbReference>
<dbReference type="RefSeq" id="WP_004420198.1">
    <property type="nucleotide sequence ID" value="NZ_AJMR01000047.1"/>
</dbReference>
<reference evidence="3 4" key="2">
    <citation type="journal article" date="2017" name="Int. J. Syst. Evol. Microbiol.">
        <title>Pseudomonas furukawaii sp. nov., a polychlorinated biphenyl-degrading bacterium isolated from biphenyl-contaminated soil in Japan.</title>
        <authorList>
            <person name="Kimura N."/>
            <person name="Watanabe T."/>
            <person name="Suenaga H."/>
            <person name="Fujihara H."/>
            <person name="Futagami T."/>
            <person name="Goto M."/>
            <person name="Hanada S."/>
            <person name="Hirose J."/>
        </authorList>
    </citation>
    <scope>NUCLEOTIDE SEQUENCE [LARGE SCALE GENOMIC DNA]</scope>
    <source>
        <strain evidence="4">DSM 10086 / NBRC 110670 / KF707</strain>
    </source>
</reference>
<proteinExistence type="predicted"/>
<gene>
    <name evidence="3" type="ORF">KF707C_8160</name>
</gene>
<evidence type="ECO:0000313" key="3">
    <source>
        <dbReference type="EMBL" id="BAU72504.1"/>
    </source>
</evidence>
<dbReference type="Proteomes" id="UP000218554">
    <property type="component" value="Chromosome"/>
</dbReference>
<dbReference type="Gene3D" id="2.60.120.260">
    <property type="entry name" value="Galactose-binding domain-like"/>
    <property type="match status" value="1"/>
</dbReference>
<dbReference type="InterPro" id="IPR005674">
    <property type="entry name" value="CocE/Ser_esterase"/>
</dbReference>